<dbReference type="Pfam" id="PF13360">
    <property type="entry name" value="PQQ_2"/>
    <property type="match status" value="1"/>
</dbReference>
<accession>A2SG64</accession>
<evidence type="ECO:0000256" key="4">
    <source>
        <dbReference type="ARBA" id="ARBA00023002"/>
    </source>
</evidence>
<dbReference type="PANTHER" id="PTHR32303">
    <property type="entry name" value="QUINOPROTEIN ALCOHOL DEHYDROGENASE (CYTOCHROME C)"/>
    <property type="match status" value="1"/>
</dbReference>
<keyword evidence="4" id="KW-0560">Oxidoreductase</keyword>
<dbReference type="SMART" id="SM00564">
    <property type="entry name" value="PQQ"/>
    <property type="match status" value="7"/>
</dbReference>
<evidence type="ECO:0000256" key="7">
    <source>
        <dbReference type="PIRSR" id="PIRSR617512-3"/>
    </source>
</evidence>
<gene>
    <name evidence="12" type="ordered locus">Mpe_A1591</name>
</gene>
<keyword evidence="2 7" id="KW-0479">Metal-binding</keyword>
<feature type="binding site" evidence="7">
    <location>
        <position position="291"/>
    </location>
    <ligand>
        <name>Ca(2+)</name>
        <dbReference type="ChEBI" id="CHEBI:29108"/>
    </ligand>
</feature>
<evidence type="ECO:0000256" key="1">
    <source>
        <dbReference type="ARBA" id="ARBA00008156"/>
    </source>
</evidence>
<dbReference type="RefSeq" id="WP_011829190.1">
    <property type="nucleotide sequence ID" value="NC_008825.1"/>
</dbReference>
<dbReference type="GO" id="GO:0016020">
    <property type="term" value="C:membrane"/>
    <property type="evidence" value="ECO:0007669"/>
    <property type="project" value="InterPro"/>
</dbReference>
<sequence>MIRFNLSRTAGLRPLAACLGLLALTSIGQAQDAEPPLGVNVLEATFKWRPNYVSNDMLLNADKDANNWLHYGKDYQNTRFSALTQITTDNVKKLVPKWNLSFGVNEAQDSQTTVVNGRIYVTASQNKVFSLDGVTGKMLWKYERSLPGDLGPKLCCDAVNRGVAVYKDMVFMATLDTHVVALNNTTGQVVWERKMGDYQTGEIYTSMPLVAKGMVIVGSASGDVGANVGRITALDPATGNTIWEFKTRPTSADHPQAKTWANDSWKTGGGAAWLTGTYDAKTNTVLWGVGNPSPAFDPSVRKGDNLYTNSTVALDADTGKIKYHFQYTPNDAWDYDGNNEMILVDDDKGRKVWLHGDRNGHLYSIDRTNGKCNWVVPIARVNWVTGFGENCRPIVNPDKVPGYDRVATDIAPILDGGKEWHPAAYSLRTKLIYVPFIDSSMDVQAKKSEWKKGEWFLSSKVLKANPYTGGVKAFNATTGEQVWTRPQSTPATSGLLATAGKLVFSGDAEGYFSALKDDTGEELWRFNVGSGIHGNPTTFTADGKQYVAIVYGPGGGSLWPLVYDELFKRNNRGGGMMVFGLSD</sequence>
<evidence type="ECO:0000259" key="11">
    <source>
        <dbReference type="Pfam" id="PF13360"/>
    </source>
</evidence>
<feature type="signal peptide" evidence="9">
    <location>
        <begin position="1"/>
        <end position="30"/>
    </location>
</feature>
<feature type="binding site" evidence="7">
    <location>
        <position position="334"/>
    </location>
    <ligand>
        <name>Ca(2+)</name>
        <dbReference type="ChEBI" id="CHEBI:29108"/>
    </ligand>
</feature>
<protein>
    <submittedName>
        <fullName evidence="12">Putative quinoprotein ethanol dehydrogenase</fullName>
    </submittedName>
</protein>
<dbReference type="PANTHER" id="PTHR32303:SF20">
    <property type="entry name" value="QUINOPROTEIN ETHANOL DEHYDROGENASE"/>
    <property type="match status" value="1"/>
</dbReference>
<comment type="cofactor">
    <cofactor evidence="6">
        <name>pyrroloquinoline quinone</name>
        <dbReference type="ChEBI" id="CHEBI:58442"/>
    </cofactor>
    <text evidence="6">Binds 1 PQQ group per subunit.</text>
</comment>
<comment type="cofactor">
    <cofactor evidence="7">
        <name>Ca(2+)</name>
        <dbReference type="ChEBI" id="CHEBI:29108"/>
    </cofactor>
    <text evidence="7">Binds 1 Ca(2+) ion per subunit.</text>
</comment>
<dbReference type="InterPro" id="IPR017512">
    <property type="entry name" value="PQQ_MeOH/EtOH_DH"/>
</dbReference>
<evidence type="ECO:0000256" key="8">
    <source>
        <dbReference type="PIRSR" id="PIRSR617512-4"/>
    </source>
</evidence>
<dbReference type="KEGG" id="mpt:Mpe_A1591"/>
<dbReference type="InterPro" id="IPR002372">
    <property type="entry name" value="PQQ_rpt_dom"/>
</dbReference>
<dbReference type="Gene3D" id="2.140.10.10">
    <property type="entry name" value="Quinoprotein alcohol dehydrogenase-like superfamily"/>
    <property type="match status" value="1"/>
</dbReference>
<dbReference type="InterPro" id="IPR018391">
    <property type="entry name" value="PQQ_b-propeller_rpt"/>
</dbReference>
<dbReference type="AlphaFoldDB" id="A2SG64"/>
<keyword evidence="3 6" id="KW-0634">PQQ</keyword>
<reference evidence="12 13" key="1">
    <citation type="journal article" date="2007" name="J. Bacteriol.">
        <title>Whole-genome analysis of the methyl tert-butyl ether-degrading beta-proteobacterium Methylibium petroleiphilum PM1.</title>
        <authorList>
            <person name="Kane S.R."/>
            <person name="Chakicherla A.Y."/>
            <person name="Chain P.S.G."/>
            <person name="Schmidt R."/>
            <person name="Shin M.W."/>
            <person name="Legler T.C."/>
            <person name="Scow K.M."/>
            <person name="Larimer F.W."/>
            <person name="Lucas S.M."/>
            <person name="Richardson P.M."/>
            <person name="Hristova K.R."/>
        </authorList>
    </citation>
    <scope>NUCLEOTIDE SEQUENCE [LARGE SCALE GENOMIC DNA]</scope>
    <source>
        <strain evidence="13">ATCC BAA-1232 / LMG 22953 / PM1</strain>
    </source>
</reference>
<feature type="disulfide bond" evidence="8">
    <location>
        <begin position="155"/>
        <end position="156"/>
    </location>
</feature>
<proteinExistence type="inferred from homology"/>
<comment type="similarity">
    <text evidence="1">Belongs to the bacterial PQQ dehydrogenase family.</text>
</comment>
<dbReference type="GO" id="GO:0016614">
    <property type="term" value="F:oxidoreductase activity, acting on CH-OH group of donors"/>
    <property type="evidence" value="ECO:0007669"/>
    <property type="project" value="InterPro"/>
</dbReference>
<evidence type="ECO:0000256" key="5">
    <source>
        <dbReference type="PIRSR" id="PIRSR617512-1"/>
    </source>
</evidence>
<organism evidence="12 13">
    <name type="scientific">Methylibium petroleiphilum (strain ATCC BAA-1232 / LMG 22953 / PM1)</name>
    <dbReference type="NCBI Taxonomy" id="420662"/>
    <lineage>
        <taxon>Bacteria</taxon>
        <taxon>Pseudomonadati</taxon>
        <taxon>Pseudomonadota</taxon>
        <taxon>Betaproteobacteria</taxon>
        <taxon>Burkholderiales</taxon>
        <taxon>Sphaerotilaceae</taxon>
        <taxon>Methylibium</taxon>
    </lineage>
</organism>
<dbReference type="InterPro" id="IPR011047">
    <property type="entry name" value="Quinoprotein_ADH-like_sf"/>
</dbReference>
<keyword evidence="13" id="KW-1185">Reference proteome</keyword>
<feature type="binding site" evidence="6">
    <location>
        <position position="161"/>
    </location>
    <ligand>
        <name>pyrroloquinoline quinone</name>
        <dbReference type="ChEBI" id="CHEBI:58442"/>
    </ligand>
</feature>
<feature type="domain" description="Pyrrolo-quinoline quinone repeat" evidence="10">
    <location>
        <begin position="68"/>
        <end position="377"/>
    </location>
</feature>
<dbReference type="eggNOG" id="COG4993">
    <property type="taxonomic scope" value="Bacteria"/>
</dbReference>
<evidence type="ECO:0000256" key="2">
    <source>
        <dbReference type="ARBA" id="ARBA00022723"/>
    </source>
</evidence>
<evidence type="ECO:0000259" key="10">
    <source>
        <dbReference type="Pfam" id="PF01011"/>
    </source>
</evidence>
<feature type="domain" description="Pyrrolo-quinoline quinone repeat" evidence="11">
    <location>
        <begin position="469"/>
        <end position="538"/>
    </location>
</feature>
<dbReference type="Pfam" id="PF01011">
    <property type="entry name" value="PQQ"/>
    <property type="match status" value="1"/>
</dbReference>
<name>A2SG64_METPP</name>
<feature type="binding site" evidence="6">
    <location>
        <position position="205"/>
    </location>
    <ligand>
        <name>pyrroloquinoline quinone</name>
        <dbReference type="ChEBI" id="CHEBI:58442"/>
    </ligand>
</feature>
<dbReference type="STRING" id="420662.Mpe_A1591"/>
<evidence type="ECO:0000256" key="6">
    <source>
        <dbReference type="PIRSR" id="PIRSR617512-2"/>
    </source>
</evidence>
<evidence type="ECO:0000256" key="9">
    <source>
        <dbReference type="SAM" id="SignalP"/>
    </source>
</evidence>
<evidence type="ECO:0000313" key="13">
    <source>
        <dbReference type="Proteomes" id="UP000000366"/>
    </source>
</evidence>
<dbReference type="Proteomes" id="UP000000366">
    <property type="component" value="Chromosome"/>
</dbReference>
<evidence type="ECO:0000313" key="12">
    <source>
        <dbReference type="EMBL" id="ABM94553.1"/>
    </source>
</evidence>
<dbReference type="EMBL" id="CP000555">
    <property type="protein sequence ID" value="ABM94553.1"/>
    <property type="molecule type" value="Genomic_DNA"/>
</dbReference>
<keyword evidence="7" id="KW-0106">Calcium</keyword>
<dbReference type="NCBIfam" id="TIGR03075">
    <property type="entry name" value="PQQ_enz_alc_DH"/>
    <property type="match status" value="1"/>
</dbReference>
<dbReference type="SUPFAM" id="SSF50998">
    <property type="entry name" value="Quinoprotein alcohol dehydrogenase-like"/>
    <property type="match status" value="1"/>
</dbReference>
<dbReference type="CDD" id="cd10277">
    <property type="entry name" value="PQQ_ADH_I"/>
    <property type="match status" value="1"/>
</dbReference>
<evidence type="ECO:0000256" key="3">
    <source>
        <dbReference type="ARBA" id="ARBA00022891"/>
    </source>
</evidence>
<feature type="chain" id="PRO_5002646266" evidence="9">
    <location>
        <begin position="31"/>
        <end position="583"/>
    </location>
</feature>
<dbReference type="GO" id="GO:0005509">
    <property type="term" value="F:calcium ion binding"/>
    <property type="evidence" value="ECO:0007669"/>
    <property type="project" value="InterPro"/>
</dbReference>
<keyword evidence="8" id="KW-1015">Disulfide bond</keyword>
<keyword evidence="9" id="KW-0732">Signal</keyword>
<feature type="active site" description="Proton acceptor" evidence="5">
    <location>
        <position position="334"/>
    </location>
</feature>
<dbReference type="InterPro" id="IPR034119">
    <property type="entry name" value="ADHI"/>
</dbReference>
<dbReference type="HOGENOM" id="CLU_018478_0_0_4"/>